<dbReference type="Gene3D" id="2.60.40.420">
    <property type="entry name" value="Cupredoxins - blue copper proteins"/>
    <property type="match status" value="1"/>
</dbReference>
<keyword evidence="2" id="KW-0813">Transport</keyword>
<comment type="subcellular location">
    <subcellularLocation>
        <location evidence="1">Periplasm</location>
    </subcellularLocation>
</comment>
<keyword evidence="6 7" id="KW-0186">Copper</keyword>
<dbReference type="PANTHER" id="PTHR36507">
    <property type="entry name" value="BLL1555 PROTEIN"/>
    <property type="match status" value="1"/>
</dbReference>
<keyword evidence="4" id="KW-0574">Periplasm</keyword>
<evidence type="ECO:0000256" key="2">
    <source>
        <dbReference type="ARBA" id="ARBA00022448"/>
    </source>
</evidence>
<feature type="signal peptide" evidence="8">
    <location>
        <begin position="1"/>
        <end position="26"/>
    </location>
</feature>
<dbReference type="SUPFAM" id="SSF49503">
    <property type="entry name" value="Cupredoxins"/>
    <property type="match status" value="1"/>
</dbReference>
<protein>
    <recommendedName>
        <fullName evidence="13">Blue (Type 1) copper domain protein</fullName>
    </recommendedName>
</protein>
<dbReference type="GO" id="GO:0030246">
    <property type="term" value="F:carbohydrate binding"/>
    <property type="evidence" value="ECO:0007669"/>
    <property type="project" value="InterPro"/>
</dbReference>
<evidence type="ECO:0000313" key="12">
    <source>
        <dbReference type="Proteomes" id="UP000503640"/>
    </source>
</evidence>
<comment type="caution">
    <text evidence="11">The sequence shown here is derived from an EMBL/GenBank/DDBJ whole genome shotgun (WGS) entry which is preliminary data.</text>
</comment>
<comment type="cofactor">
    <cofactor evidence="7">
        <name>Cu cation</name>
        <dbReference type="ChEBI" id="CHEBI:23378"/>
    </cofactor>
    <text evidence="7">Binds 1 copper ion per subunit.</text>
</comment>
<evidence type="ECO:0000256" key="3">
    <source>
        <dbReference type="ARBA" id="ARBA00022723"/>
    </source>
</evidence>
<feature type="domain" description="Blue (type 1) copper" evidence="9">
    <location>
        <begin position="65"/>
        <end position="141"/>
    </location>
</feature>
<evidence type="ECO:0000256" key="6">
    <source>
        <dbReference type="ARBA" id="ARBA00023008"/>
    </source>
</evidence>
<feature type="chain" id="PRO_5029584414" description="Blue (Type 1) copper domain protein" evidence="8">
    <location>
        <begin position="27"/>
        <end position="198"/>
    </location>
</feature>
<name>A0A7I9VS81_9BACT</name>
<evidence type="ECO:0000259" key="10">
    <source>
        <dbReference type="Pfam" id="PF14686"/>
    </source>
</evidence>
<dbReference type="GO" id="GO:0009055">
    <property type="term" value="F:electron transfer activity"/>
    <property type="evidence" value="ECO:0007669"/>
    <property type="project" value="InterPro"/>
</dbReference>
<keyword evidence="5" id="KW-0249">Electron transport</keyword>
<dbReference type="Pfam" id="PF14686">
    <property type="entry name" value="fn3_3"/>
    <property type="match status" value="1"/>
</dbReference>
<dbReference type="GO" id="GO:0042597">
    <property type="term" value="C:periplasmic space"/>
    <property type="evidence" value="ECO:0007669"/>
    <property type="project" value="UniProtKB-SubCell"/>
</dbReference>
<dbReference type="SUPFAM" id="SSF49452">
    <property type="entry name" value="Starch-binding domain-like"/>
    <property type="match status" value="1"/>
</dbReference>
<keyword evidence="3 7" id="KW-0479">Metal-binding</keyword>
<sequence>MRAQPTRQLRLTLALAALAAAGLARAEGGTIKGKVDATPPKWLEETVVYLKEVPGTYPPKSHALDQKGMRFVPHVMTVVVGDTVKFLNHDSLVHNVYSPDGEGYNLGSFKQDEERTYTFSKPGVYSQLCSIHPEMLGYVFVGQNPYASPVDKKGAYEIKGVPPGTYKLSVWNSHLKAPDKTVAVAAGKTLDESFSVKR</sequence>
<dbReference type="AlphaFoldDB" id="A0A7I9VS81"/>
<evidence type="ECO:0008006" key="13">
    <source>
        <dbReference type="Google" id="ProtNLM"/>
    </source>
</evidence>
<evidence type="ECO:0000256" key="7">
    <source>
        <dbReference type="PIRSR" id="PIRSR602386-1"/>
    </source>
</evidence>
<keyword evidence="12" id="KW-1185">Reference proteome</keyword>
<dbReference type="InterPro" id="IPR052721">
    <property type="entry name" value="ET_Amicyanin"/>
</dbReference>
<dbReference type="PRINTS" id="PR00155">
    <property type="entry name" value="AMICYANIN"/>
</dbReference>
<evidence type="ECO:0000256" key="8">
    <source>
        <dbReference type="SAM" id="SignalP"/>
    </source>
</evidence>
<evidence type="ECO:0000256" key="4">
    <source>
        <dbReference type="ARBA" id="ARBA00022764"/>
    </source>
</evidence>
<evidence type="ECO:0000259" key="9">
    <source>
        <dbReference type="Pfam" id="PF00127"/>
    </source>
</evidence>
<organism evidence="11 12">
    <name type="scientific">Anaeromyxobacter diazotrophicus</name>
    <dbReference type="NCBI Taxonomy" id="2590199"/>
    <lineage>
        <taxon>Bacteria</taxon>
        <taxon>Pseudomonadati</taxon>
        <taxon>Myxococcota</taxon>
        <taxon>Myxococcia</taxon>
        <taxon>Myxococcales</taxon>
        <taxon>Cystobacterineae</taxon>
        <taxon>Anaeromyxobacteraceae</taxon>
        <taxon>Anaeromyxobacter</taxon>
    </lineage>
</organism>
<dbReference type="Proteomes" id="UP000503640">
    <property type="component" value="Unassembled WGS sequence"/>
</dbReference>
<dbReference type="PANTHER" id="PTHR36507:SF1">
    <property type="entry name" value="BLL1555 PROTEIN"/>
    <property type="match status" value="1"/>
</dbReference>
<proteinExistence type="predicted"/>
<dbReference type="GO" id="GO:0005507">
    <property type="term" value="F:copper ion binding"/>
    <property type="evidence" value="ECO:0007669"/>
    <property type="project" value="InterPro"/>
</dbReference>
<dbReference type="InterPro" id="IPR013784">
    <property type="entry name" value="Carb-bd-like_fold"/>
</dbReference>
<dbReference type="Pfam" id="PF00127">
    <property type="entry name" value="Copper-bind"/>
    <property type="match status" value="1"/>
</dbReference>
<accession>A0A7I9VS81</accession>
<feature type="binding site" evidence="7">
    <location>
        <position position="94"/>
    </location>
    <ligand>
        <name>Cu cation</name>
        <dbReference type="ChEBI" id="CHEBI:23378"/>
    </ligand>
</feature>
<feature type="binding site" evidence="7">
    <location>
        <position position="132"/>
    </location>
    <ligand>
        <name>Cu cation</name>
        <dbReference type="ChEBI" id="CHEBI:23378"/>
    </ligand>
</feature>
<dbReference type="InterPro" id="IPR000923">
    <property type="entry name" value="BlueCu_1"/>
</dbReference>
<dbReference type="InterPro" id="IPR002386">
    <property type="entry name" value="Amicyanin/Pseudoazurin"/>
</dbReference>
<dbReference type="InterPro" id="IPR008972">
    <property type="entry name" value="Cupredoxin"/>
</dbReference>
<reference evidence="12" key="1">
    <citation type="journal article" date="2020" name="Appl. Environ. Microbiol.">
        <title>Diazotrophic Anaeromyxobacter Isolates from Soils.</title>
        <authorList>
            <person name="Masuda Y."/>
            <person name="Yamanaka H."/>
            <person name="Xu Z.X."/>
            <person name="Shiratori Y."/>
            <person name="Aono T."/>
            <person name="Amachi S."/>
            <person name="Senoo K."/>
            <person name="Itoh H."/>
        </authorList>
    </citation>
    <scope>NUCLEOTIDE SEQUENCE [LARGE SCALE GENOMIC DNA]</scope>
    <source>
        <strain evidence="12">R267</strain>
    </source>
</reference>
<feature type="binding site" evidence="7">
    <location>
        <position position="135"/>
    </location>
    <ligand>
        <name>Cu cation</name>
        <dbReference type="ChEBI" id="CHEBI:23378"/>
    </ligand>
</feature>
<evidence type="ECO:0000256" key="5">
    <source>
        <dbReference type="ARBA" id="ARBA00022982"/>
    </source>
</evidence>
<evidence type="ECO:0000313" key="11">
    <source>
        <dbReference type="EMBL" id="GEJ58939.1"/>
    </source>
</evidence>
<dbReference type="EMBL" id="BJTG01000009">
    <property type="protein sequence ID" value="GEJ58939.1"/>
    <property type="molecule type" value="Genomic_DNA"/>
</dbReference>
<feature type="domain" description="Rhamnogalacturonan lyase" evidence="10">
    <location>
        <begin position="146"/>
        <end position="190"/>
    </location>
</feature>
<dbReference type="Gene3D" id="2.60.40.1120">
    <property type="entry name" value="Carboxypeptidase-like, regulatory domain"/>
    <property type="match status" value="1"/>
</dbReference>
<evidence type="ECO:0000256" key="1">
    <source>
        <dbReference type="ARBA" id="ARBA00004418"/>
    </source>
</evidence>
<dbReference type="RefSeq" id="WP_176067934.1">
    <property type="nucleotide sequence ID" value="NZ_BJTG01000009.1"/>
</dbReference>
<dbReference type="InterPro" id="IPR029413">
    <property type="entry name" value="RG-lyase_II"/>
</dbReference>
<gene>
    <name evidence="11" type="ORF">AMYX_36800</name>
</gene>
<keyword evidence="8" id="KW-0732">Signal</keyword>
<feature type="binding site" evidence="7">
    <location>
        <position position="129"/>
    </location>
    <ligand>
        <name>Cu cation</name>
        <dbReference type="ChEBI" id="CHEBI:23378"/>
    </ligand>
</feature>